<dbReference type="InterPro" id="IPR002464">
    <property type="entry name" value="DNA/RNA_helicase_DEAH_CS"/>
</dbReference>
<dbReference type="SUPFAM" id="SSF52540">
    <property type="entry name" value="P-loop containing nucleoside triphosphate hydrolases"/>
    <property type="match status" value="1"/>
</dbReference>
<dbReference type="PANTHER" id="PTHR18934:SF118">
    <property type="entry name" value="ATP-DEPENDENT RNA HELICASE DHX33"/>
    <property type="match status" value="1"/>
</dbReference>
<dbReference type="WBParaSite" id="EVEC_0000613801-mRNA-1">
    <property type="protein sequence ID" value="EVEC_0000613801-mRNA-1"/>
    <property type="gene ID" value="EVEC_0000613801"/>
</dbReference>
<feature type="domain" description="Helicase C-terminal" evidence="9">
    <location>
        <begin position="277"/>
        <end position="451"/>
    </location>
</feature>
<feature type="region of interest" description="Disordered" evidence="7">
    <location>
        <begin position="1"/>
        <end position="21"/>
    </location>
</feature>
<sequence length="707" mass="80555">MKLDSLNDVGDSVTPVRTKRRSNYDANPISQMTKRKSKIYWPSLPVNEVRQQLTDAVKTNPIVIVVGETGSGKSTQIPKICYEEEICGNGLIGVTQPRRVAAITLAKRVAEEMNSELGEKVAYKVRFENTEGDETRIVYGTDGVFLREAIYDSLLLRYSIIIVDEAHERSLHTDVLISILKLCYEQRKDSSNPLKLVVMSATLECDLFSSYFYDAPVYGIQGRTFPVEVRFALCNRFFCGDFYLKLNFRFLCREQILLQLFYGNTIDTKNDDYVFIALSTLMQIHQKEPTSSGVLIFLTGQDEIEIACKKALEASRLLNKELLVFPLYAALSPEAQMRVFEPLRHSEGRKVVIATNIAETSVTIPGIRIVIDAGKVKMRTYVAERRIDLIHLEDISRASAMQRAGRAGREGPGKCYRLYSEDHYNSLPQATVPEILRSNLATVLLELYRMGMVRLNRLNLISMPSKEAFDYALYHLRCYDALMPPDEKGRIRLTDMGTRLAAFPLSPSFARVLVEASRLDCLEEALTVVAFMSSDSIFLTSTVDRENTQSIHQRFYSPEGDHCTMLKIYKGYRAARKEKKAKEWCSSNLVHERVLNTVFRIRRQLREICNKERLNLRSCGGEKALAFGLFMNACEYERSSDSYRLVTSSTTAIKIHPSSCLSRSRPTAFVFSDLVKTTELYARDITVVEVEWIQKILEEKKQVLHLM</sequence>
<dbReference type="OrthoDB" id="10253254at2759"/>
<evidence type="ECO:0000259" key="8">
    <source>
        <dbReference type="PROSITE" id="PS51192"/>
    </source>
</evidence>
<keyword evidence="5" id="KW-0067">ATP-binding</keyword>
<dbReference type="EMBL" id="UXUI01008254">
    <property type="protein sequence ID" value="VDD90998.1"/>
    <property type="molecule type" value="Genomic_DNA"/>
</dbReference>
<evidence type="ECO:0000256" key="6">
    <source>
        <dbReference type="ARBA" id="ARBA00047984"/>
    </source>
</evidence>
<keyword evidence="4" id="KW-0347">Helicase</keyword>
<dbReference type="GO" id="GO:0005524">
    <property type="term" value="F:ATP binding"/>
    <property type="evidence" value="ECO:0007669"/>
    <property type="project" value="UniProtKB-KW"/>
</dbReference>
<dbReference type="Pfam" id="PF00271">
    <property type="entry name" value="Helicase_C"/>
    <property type="match status" value="1"/>
</dbReference>
<dbReference type="PROSITE" id="PS00690">
    <property type="entry name" value="DEAH_ATP_HELICASE"/>
    <property type="match status" value="1"/>
</dbReference>
<dbReference type="GO" id="GO:0003724">
    <property type="term" value="F:RNA helicase activity"/>
    <property type="evidence" value="ECO:0007669"/>
    <property type="project" value="UniProtKB-EC"/>
</dbReference>
<dbReference type="PANTHER" id="PTHR18934">
    <property type="entry name" value="ATP-DEPENDENT RNA HELICASE"/>
    <property type="match status" value="1"/>
</dbReference>
<dbReference type="Gene3D" id="1.20.120.1080">
    <property type="match status" value="1"/>
</dbReference>
<evidence type="ECO:0000313" key="11">
    <source>
        <dbReference type="Proteomes" id="UP000274131"/>
    </source>
</evidence>
<evidence type="ECO:0000259" key="9">
    <source>
        <dbReference type="PROSITE" id="PS51194"/>
    </source>
</evidence>
<dbReference type="SMART" id="SM00847">
    <property type="entry name" value="HA2"/>
    <property type="match status" value="1"/>
</dbReference>
<dbReference type="PROSITE" id="PS51194">
    <property type="entry name" value="HELICASE_CTER"/>
    <property type="match status" value="1"/>
</dbReference>
<dbReference type="EC" id="3.6.4.13" evidence="1"/>
<keyword evidence="2" id="KW-0547">Nucleotide-binding</keyword>
<accession>A0A0N4V779</accession>
<dbReference type="InterPro" id="IPR001650">
    <property type="entry name" value="Helicase_C-like"/>
</dbReference>
<dbReference type="Pfam" id="PF07717">
    <property type="entry name" value="OB_NTP_bind"/>
    <property type="match status" value="1"/>
</dbReference>
<dbReference type="Gene3D" id="3.40.50.300">
    <property type="entry name" value="P-loop containing nucleotide triphosphate hydrolases"/>
    <property type="match status" value="2"/>
</dbReference>
<dbReference type="STRING" id="51028.A0A0N4V779"/>
<evidence type="ECO:0000256" key="7">
    <source>
        <dbReference type="SAM" id="MobiDB-lite"/>
    </source>
</evidence>
<dbReference type="InterPro" id="IPR014001">
    <property type="entry name" value="Helicase_ATP-bd"/>
</dbReference>
<reference evidence="10 11" key="2">
    <citation type="submission" date="2018-10" db="EMBL/GenBank/DDBJ databases">
        <authorList>
            <consortium name="Pathogen Informatics"/>
        </authorList>
    </citation>
    <scope>NUCLEOTIDE SEQUENCE [LARGE SCALE GENOMIC DNA]</scope>
</reference>
<dbReference type="InterPro" id="IPR007502">
    <property type="entry name" value="Helicase-assoc_dom"/>
</dbReference>
<evidence type="ECO:0000256" key="1">
    <source>
        <dbReference type="ARBA" id="ARBA00012552"/>
    </source>
</evidence>
<dbReference type="Proteomes" id="UP000274131">
    <property type="component" value="Unassembled WGS sequence"/>
</dbReference>
<dbReference type="InterPro" id="IPR049945">
    <property type="entry name" value="AAA_22"/>
</dbReference>
<dbReference type="InterPro" id="IPR027417">
    <property type="entry name" value="P-loop_NTPase"/>
</dbReference>
<dbReference type="CDD" id="cd18791">
    <property type="entry name" value="SF2_C_RHA"/>
    <property type="match status" value="1"/>
</dbReference>
<feature type="domain" description="Helicase ATP-binding" evidence="8">
    <location>
        <begin position="54"/>
        <end position="221"/>
    </location>
</feature>
<proteinExistence type="predicted"/>
<keyword evidence="3" id="KW-0378">Hydrolase</keyword>
<dbReference type="GO" id="GO:0045943">
    <property type="term" value="P:positive regulation of transcription by RNA polymerase I"/>
    <property type="evidence" value="ECO:0007669"/>
    <property type="project" value="TreeGrafter"/>
</dbReference>
<dbReference type="GO" id="GO:0016887">
    <property type="term" value="F:ATP hydrolysis activity"/>
    <property type="evidence" value="ECO:0007669"/>
    <property type="project" value="InterPro"/>
</dbReference>
<dbReference type="InterPro" id="IPR011709">
    <property type="entry name" value="DEAD-box_helicase_OB_fold"/>
</dbReference>
<evidence type="ECO:0000313" key="12">
    <source>
        <dbReference type="WBParaSite" id="EVEC_0000613801-mRNA-1"/>
    </source>
</evidence>
<organism evidence="12">
    <name type="scientific">Enterobius vermicularis</name>
    <name type="common">Human pinworm</name>
    <dbReference type="NCBI Taxonomy" id="51028"/>
    <lineage>
        <taxon>Eukaryota</taxon>
        <taxon>Metazoa</taxon>
        <taxon>Ecdysozoa</taxon>
        <taxon>Nematoda</taxon>
        <taxon>Chromadorea</taxon>
        <taxon>Rhabditida</taxon>
        <taxon>Spirurina</taxon>
        <taxon>Oxyuridomorpha</taxon>
        <taxon>Oxyuroidea</taxon>
        <taxon>Oxyuridae</taxon>
        <taxon>Enterobius</taxon>
    </lineage>
</organism>
<evidence type="ECO:0000256" key="5">
    <source>
        <dbReference type="ARBA" id="ARBA00022840"/>
    </source>
</evidence>
<dbReference type="GO" id="GO:0003725">
    <property type="term" value="F:double-stranded RNA binding"/>
    <property type="evidence" value="ECO:0007669"/>
    <property type="project" value="TreeGrafter"/>
</dbReference>
<evidence type="ECO:0000256" key="4">
    <source>
        <dbReference type="ARBA" id="ARBA00022806"/>
    </source>
</evidence>
<name>A0A0N4V779_ENTVE</name>
<keyword evidence="11" id="KW-1185">Reference proteome</keyword>
<dbReference type="AlphaFoldDB" id="A0A0N4V779"/>
<dbReference type="PROSITE" id="PS51192">
    <property type="entry name" value="HELICASE_ATP_BIND_1"/>
    <property type="match status" value="1"/>
</dbReference>
<evidence type="ECO:0000256" key="3">
    <source>
        <dbReference type="ARBA" id="ARBA00022801"/>
    </source>
</evidence>
<reference evidence="12" key="1">
    <citation type="submission" date="2017-02" db="UniProtKB">
        <authorList>
            <consortium name="WormBaseParasite"/>
        </authorList>
    </citation>
    <scope>IDENTIFICATION</scope>
</reference>
<dbReference type="SMART" id="SM00487">
    <property type="entry name" value="DEXDc"/>
    <property type="match status" value="1"/>
</dbReference>
<dbReference type="Pfam" id="PF13401">
    <property type="entry name" value="AAA_22"/>
    <property type="match status" value="1"/>
</dbReference>
<gene>
    <name evidence="10" type="ORF">EVEC_LOCUS5749</name>
</gene>
<dbReference type="Pfam" id="PF21010">
    <property type="entry name" value="HA2_C"/>
    <property type="match status" value="1"/>
</dbReference>
<comment type="catalytic activity">
    <reaction evidence="6">
        <text>ATP + H2O = ADP + phosphate + H(+)</text>
        <dbReference type="Rhea" id="RHEA:13065"/>
        <dbReference type="ChEBI" id="CHEBI:15377"/>
        <dbReference type="ChEBI" id="CHEBI:15378"/>
        <dbReference type="ChEBI" id="CHEBI:30616"/>
        <dbReference type="ChEBI" id="CHEBI:43474"/>
        <dbReference type="ChEBI" id="CHEBI:456216"/>
        <dbReference type="EC" id="3.6.4.13"/>
    </reaction>
</comment>
<evidence type="ECO:0000256" key="2">
    <source>
        <dbReference type="ARBA" id="ARBA00022741"/>
    </source>
</evidence>
<dbReference type="SMART" id="SM00490">
    <property type="entry name" value="HELICc"/>
    <property type="match status" value="1"/>
</dbReference>
<protein>
    <recommendedName>
        <fullName evidence="1">RNA helicase</fullName>
        <ecNumber evidence="1">3.6.4.13</ecNumber>
    </recommendedName>
</protein>
<evidence type="ECO:0000313" key="10">
    <source>
        <dbReference type="EMBL" id="VDD90998.1"/>
    </source>
</evidence>
<dbReference type="GO" id="GO:0005730">
    <property type="term" value="C:nucleolus"/>
    <property type="evidence" value="ECO:0007669"/>
    <property type="project" value="TreeGrafter"/>
</dbReference>